<dbReference type="InterPro" id="IPR025514">
    <property type="entry name" value="DUF4402"/>
</dbReference>
<reference evidence="2 3" key="1">
    <citation type="submission" date="2020-08" db="EMBL/GenBank/DDBJ databases">
        <title>Genome sequence of Sphingomonas sediminicola KACC 15039T.</title>
        <authorList>
            <person name="Hyun D.-W."/>
            <person name="Bae J.-W."/>
        </authorList>
    </citation>
    <scope>NUCLEOTIDE SEQUENCE [LARGE SCALE GENOMIC DNA]</scope>
    <source>
        <strain evidence="2 3">KACC 15039</strain>
    </source>
</reference>
<feature type="chain" id="PRO_5047112845" evidence="1">
    <location>
        <begin position="26"/>
        <end position="173"/>
    </location>
</feature>
<dbReference type="Pfam" id="PF14352">
    <property type="entry name" value="DUF4402"/>
    <property type="match status" value="1"/>
</dbReference>
<accession>A0ABX6T6F8</accession>
<evidence type="ECO:0000313" key="2">
    <source>
        <dbReference type="EMBL" id="QNP45461.1"/>
    </source>
</evidence>
<dbReference type="EMBL" id="CP060782">
    <property type="protein sequence ID" value="QNP45461.1"/>
    <property type="molecule type" value="Genomic_DNA"/>
</dbReference>
<sequence length="173" mass="17850">MGPVRLFTLLAAGLLSIMTAAPAFAAPKAAAPPAKASADIRRAAQVRLLNDLNFGALTVTTAGTAVMNPSTDVLTTTGGVVSVGGNPYSALFESVSPVKGVVIVRIPNKPITLIRVGGTETMTVSTWTINGSNSRTVNAKEPFTFKVGGTLNVNANQVEGLYVGTFTVDVQYP</sequence>
<keyword evidence="1" id="KW-0732">Signal</keyword>
<gene>
    <name evidence="2" type="ORF">H9L14_12925</name>
</gene>
<name>A0ABX6T6F8_9SPHN</name>
<feature type="signal peptide" evidence="1">
    <location>
        <begin position="1"/>
        <end position="25"/>
    </location>
</feature>
<keyword evidence="3" id="KW-1185">Reference proteome</keyword>
<organism evidence="2 3">
    <name type="scientific">Sphingomonas sediminicola</name>
    <dbReference type="NCBI Taxonomy" id="386874"/>
    <lineage>
        <taxon>Bacteria</taxon>
        <taxon>Pseudomonadati</taxon>
        <taxon>Pseudomonadota</taxon>
        <taxon>Alphaproteobacteria</taxon>
        <taxon>Sphingomonadales</taxon>
        <taxon>Sphingomonadaceae</taxon>
        <taxon>Sphingomonas</taxon>
    </lineage>
</organism>
<protein>
    <submittedName>
        <fullName evidence="2">DUF4402 domain-containing protein</fullName>
    </submittedName>
</protein>
<evidence type="ECO:0000313" key="3">
    <source>
        <dbReference type="Proteomes" id="UP000516105"/>
    </source>
</evidence>
<dbReference type="Proteomes" id="UP000516105">
    <property type="component" value="Chromosome"/>
</dbReference>
<proteinExistence type="predicted"/>
<evidence type="ECO:0000256" key="1">
    <source>
        <dbReference type="SAM" id="SignalP"/>
    </source>
</evidence>
<dbReference type="RefSeq" id="WP_187708417.1">
    <property type="nucleotide sequence ID" value="NZ_CP060782.1"/>
</dbReference>